<dbReference type="InterPro" id="IPR036388">
    <property type="entry name" value="WH-like_DNA-bd_sf"/>
</dbReference>
<dbReference type="GO" id="GO:0003677">
    <property type="term" value="F:DNA binding"/>
    <property type="evidence" value="ECO:0007669"/>
    <property type="project" value="UniProtKB-KW"/>
</dbReference>
<dbReference type="InterPro" id="IPR005119">
    <property type="entry name" value="LysR_subst-bd"/>
</dbReference>
<dbReference type="InterPro" id="IPR036390">
    <property type="entry name" value="WH_DNA-bd_sf"/>
</dbReference>
<dbReference type="RefSeq" id="WP_111180240.1">
    <property type="nucleotide sequence ID" value="NZ_POUD01000070.1"/>
</dbReference>
<evidence type="ECO:0000313" key="7">
    <source>
        <dbReference type="Proteomes" id="UP000249304"/>
    </source>
</evidence>
<dbReference type="PROSITE" id="PS50931">
    <property type="entry name" value="HTH_LYSR"/>
    <property type="match status" value="1"/>
</dbReference>
<keyword evidence="7" id="KW-1185">Reference proteome</keyword>
<evidence type="ECO:0000256" key="4">
    <source>
        <dbReference type="ARBA" id="ARBA00023163"/>
    </source>
</evidence>
<dbReference type="Pfam" id="PF03466">
    <property type="entry name" value="LysR_substrate"/>
    <property type="match status" value="1"/>
</dbReference>
<proteinExistence type="inferred from homology"/>
<sequence length="295" mass="30623">MELRQLSYFVAVAEELHFGKAAARLGVAQPAVSQQVARLERELGVGLLTRTSRRVALTSEGVRLLAEARAALAAADRVRDLAAELAQGRTGMLRIGTSPGLGDRLPRGLAALRARAPGVDLILVDGTGPAHGAAVASGELDAAVVRGDVDAGRVRATPLGEDSCSVVLPANHPAADGDAVRIEQLADLLLRLPSRGMDRSLHDAVLARCAEADVLVRRGREVTSIEDAALEIGASAGAWTVLPTPLVEAAACGHTFGASTVAVRPLDPPLRLLVRLLVSAEKPPACAQALADAFR</sequence>
<dbReference type="Gene3D" id="1.10.10.10">
    <property type="entry name" value="Winged helix-like DNA-binding domain superfamily/Winged helix DNA-binding domain"/>
    <property type="match status" value="1"/>
</dbReference>
<accession>A0A2W2E4L3</accession>
<evidence type="ECO:0000256" key="1">
    <source>
        <dbReference type="ARBA" id="ARBA00009437"/>
    </source>
</evidence>
<dbReference type="GO" id="GO:0003700">
    <property type="term" value="F:DNA-binding transcription factor activity"/>
    <property type="evidence" value="ECO:0007669"/>
    <property type="project" value="InterPro"/>
</dbReference>
<organism evidence="6 7">
    <name type="scientific">Nonomuraea aridisoli</name>
    <dbReference type="NCBI Taxonomy" id="2070368"/>
    <lineage>
        <taxon>Bacteria</taxon>
        <taxon>Bacillati</taxon>
        <taxon>Actinomycetota</taxon>
        <taxon>Actinomycetes</taxon>
        <taxon>Streptosporangiales</taxon>
        <taxon>Streptosporangiaceae</taxon>
        <taxon>Nonomuraea</taxon>
    </lineage>
</organism>
<dbReference type="PANTHER" id="PTHR30346">
    <property type="entry name" value="TRANSCRIPTIONAL DUAL REGULATOR HCAR-RELATED"/>
    <property type="match status" value="1"/>
</dbReference>
<evidence type="ECO:0000256" key="3">
    <source>
        <dbReference type="ARBA" id="ARBA00023125"/>
    </source>
</evidence>
<dbReference type="Gene3D" id="3.40.190.290">
    <property type="match status" value="1"/>
</dbReference>
<keyword evidence="2" id="KW-0805">Transcription regulation</keyword>
<comment type="caution">
    <text evidence="6">The sequence shown here is derived from an EMBL/GenBank/DDBJ whole genome shotgun (WGS) entry which is preliminary data.</text>
</comment>
<protein>
    <submittedName>
        <fullName evidence="6">LysR family transcriptional regulator</fullName>
    </submittedName>
</protein>
<dbReference type="SUPFAM" id="SSF53850">
    <property type="entry name" value="Periplasmic binding protein-like II"/>
    <property type="match status" value="1"/>
</dbReference>
<evidence type="ECO:0000259" key="5">
    <source>
        <dbReference type="PROSITE" id="PS50931"/>
    </source>
</evidence>
<name>A0A2W2E4L3_9ACTN</name>
<dbReference type="FunFam" id="1.10.10.10:FF:000001">
    <property type="entry name" value="LysR family transcriptional regulator"/>
    <property type="match status" value="1"/>
</dbReference>
<dbReference type="Pfam" id="PF00126">
    <property type="entry name" value="HTH_1"/>
    <property type="match status" value="1"/>
</dbReference>
<dbReference type="AlphaFoldDB" id="A0A2W2E4L3"/>
<keyword evidence="4" id="KW-0804">Transcription</keyword>
<evidence type="ECO:0000256" key="2">
    <source>
        <dbReference type="ARBA" id="ARBA00023015"/>
    </source>
</evidence>
<dbReference type="SUPFAM" id="SSF46785">
    <property type="entry name" value="Winged helix' DNA-binding domain"/>
    <property type="match status" value="1"/>
</dbReference>
<dbReference type="InterPro" id="IPR000847">
    <property type="entry name" value="LysR_HTH_N"/>
</dbReference>
<gene>
    <name evidence="6" type="ORF">C1J01_18540</name>
</gene>
<reference evidence="6 7" key="1">
    <citation type="submission" date="2018-01" db="EMBL/GenBank/DDBJ databases">
        <title>Draft genome sequence of Nonomuraea sp. KC333.</title>
        <authorList>
            <person name="Sahin N."/>
            <person name="Saygin H."/>
            <person name="Ay H."/>
        </authorList>
    </citation>
    <scope>NUCLEOTIDE SEQUENCE [LARGE SCALE GENOMIC DNA]</scope>
    <source>
        <strain evidence="6 7">KC333</strain>
    </source>
</reference>
<feature type="domain" description="HTH lysR-type" evidence="5">
    <location>
        <begin position="1"/>
        <end position="58"/>
    </location>
</feature>
<dbReference type="OrthoDB" id="3176554at2"/>
<dbReference type="EMBL" id="POUD01000070">
    <property type="protein sequence ID" value="PZG17231.1"/>
    <property type="molecule type" value="Genomic_DNA"/>
</dbReference>
<dbReference type="Proteomes" id="UP000249304">
    <property type="component" value="Unassembled WGS sequence"/>
</dbReference>
<dbReference type="PANTHER" id="PTHR30346:SF0">
    <property type="entry name" value="HCA OPERON TRANSCRIPTIONAL ACTIVATOR HCAR"/>
    <property type="match status" value="1"/>
</dbReference>
<dbReference type="PRINTS" id="PR00039">
    <property type="entry name" value="HTHLYSR"/>
</dbReference>
<comment type="similarity">
    <text evidence="1">Belongs to the LysR transcriptional regulatory family.</text>
</comment>
<keyword evidence="3" id="KW-0238">DNA-binding</keyword>
<evidence type="ECO:0000313" key="6">
    <source>
        <dbReference type="EMBL" id="PZG17231.1"/>
    </source>
</evidence>
<dbReference type="CDD" id="cd05466">
    <property type="entry name" value="PBP2_LTTR_substrate"/>
    <property type="match status" value="1"/>
</dbReference>
<dbReference type="GO" id="GO:0032993">
    <property type="term" value="C:protein-DNA complex"/>
    <property type="evidence" value="ECO:0007669"/>
    <property type="project" value="TreeGrafter"/>
</dbReference>